<dbReference type="InterPro" id="IPR058240">
    <property type="entry name" value="rSAM_sf"/>
</dbReference>
<dbReference type="SFLD" id="SFLDS00029">
    <property type="entry name" value="Radical_SAM"/>
    <property type="match status" value="1"/>
</dbReference>
<dbReference type="InterPro" id="IPR005911">
    <property type="entry name" value="YhcC-like"/>
</dbReference>
<accession>A0ABM9DC83</accession>
<dbReference type="Gene3D" id="3.80.30.20">
    <property type="entry name" value="tm_1862 like domain"/>
    <property type="match status" value="1"/>
</dbReference>
<dbReference type="InterPro" id="IPR039661">
    <property type="entry name" value="ELP3"/>
</dbReference>
<evidence type="ECO:0000256" key="4">
    <source>
        <dbReference type="ARBA" id="ARBA00022723"/>
    </source>
</evidence>
<evidence type="ECO:0000256" key="5">
    <source>
        <dbReference type="ARBA" id="ARBA00023004"/>
    </source>
</evidence>
<dbReference type="NCBIfam" id="TIGR01212">
    <property type="entry name" value="TIGR01212 family radical SAM protein"/>
    <property type="match status" value="1"/>
</dbReference>
<sequence>MTVLPRFEHDTGSGSNAAPFFLPMKRYTTFNNELLRQFGQRIQRVSLDAGFTCPNRDGSVGHGGCTFCGDRGAAAVGVPVALSIAEQLADGKRKMQQKYGAAKFLAYFQAYSNTYENPDRLRRLYEEALADPTVVGLIIGTRPDCLPPATLDLLTELHARTYLWLELGMQTMHDRTLSAINRGHDHACLESAVQSCRERGIQTCAHLVLGLPGESREEMLASVREVDRLGFSGAKFHHLHILKGSQLEVDYRAGKVSLLERDEYIGLVCDALELLDPQVIIHRLMGDGRTELVAPEWSRRKLDVLNRIDREMTRRDSVQGSRRGEG</sequence>
<name>A0ABM9DC83_9BACT</name>
<dbReference type="Proteomes" id="UP001295463">
    <property type="component" value="Chromosome"/>
</dbReference>
<gene>
    <name evidence="8" type="ORF">GEAMG1_2628</name>
</gene>
<organism evidence="8 9">
    <name type="scientific">Trichlorobacter ammonificans</name>
    <dbReference type="NCBI Taxonomy" id="2916410"/>
    <lineage>
        <taxon>Bacteria</taxon>
        <taxon>Pseudomonadati</taxon>
        <taxon>Thermodesulfobacteriota</taxon>
        <taxon>Desulfuromonadia</taxon>
        <taxon>Geobacterales</taxon>
        <taxon>Geobacteraceae</taxon>
        <taxon>Trichlorobacter</taxon>
    </lineage>
</organism>
<dbReference type="EMBL" id="OW150024">
    <property type="protein sequence ID" value="CAH2032464.1"/>
    <property type="molecule type" value="Genomic_DNA"/>
</dbReference>
<dbReference type="InterPro" id="IPR023404">
    <property type="entry name" value="rSAM_horseshoe"/>
</dbReference>
<dbReference type="PANTHER" id="PTHR11135">
    <property type="entry name" value="HISTONE ACETYLTRANSFERASE-RELATED"/>
    <property type="match status" value="1"/>
</dbReference>
<keyword evidence="9" id="KW-1185">Reference proteome</keyword>
<protein>
    <submittedName>
        <fullName evidence="8">Elp3 domain-containing protein</fullName>
    </submittedName>
</protein>
<dbReference type="SFLD" id="SFLDG01091">
    <property type="entry name" value="uncharacterized_CHP01210-like"/>
    <property type="match status" value="1"/>
</dbReference>
<evidence type="ECO:0000259" key="7">
    <source>
        <dbReference type="PROSITE" id="PS51918"/>
    </source>
</evidence>
<keyword evidence="3" id="KW-0949">S-adenosyl-L-methionine</keyword>
<dbReference type="SFLD" id="SFLDG01086">
    <property type="entry name" value="elongater_protein-like"/>
    <property type="match status" value="1"/>
</dbReference>
<dbReference type="Pfam" id="PF16199">
    <property type="entry name" value="Radical_SAM_C"/>
    <property type="match status" value="1"/>
</dbReference>
<evidence type="ECO:0000256" key="1">
    <source>
        <dbReference type="ARBA" id="ARBA00001966"/>
    </source>
</evidence>
<dbReference type="InterPro" id="IPR006638">
    <property type="entry name" value="Elp3/MiaA/NifB-like_rSAM"/>
</dbReference>
<evidence type="ECO:0000256" key="3">
    <source>
        <dbReference type="ARBA" id="ARBA00022691"/>
    </source>
</evidence>
<dbReference type="Pfam" id="PF04055">
    <property type="entry name" value="Radical_SAM"/>
    <property type="match status" value="1"/>
</dbReference>
<evidence type="ECO:0000256" key="6">
    <source>
        <dbReference type="ARBA" id="ARBA00023014"/>
    </source>
</evidence>
<keyword evidence="6" id="KW-0411">Iron-sulfur</keyword>
<dbReference type="SMART" id="SM00729">
    <property type="entry name" value="Elp3"/>
    <property type="match status" value="1"/>
</dbReference>
<evidence type="ECO:0000256" key="2">
    <source>
        <dbReference type="ARBA" id="ARBA00022485"/>
    </source>
</evidence>
<feature type="domain" description="Radical SAM core" evidence="7">
    <location>
        <begin position="37"/>
        <end position="284"/>
    </location>
</feature>
<keyword evidence="2" id="KW-0004">4Fe-4S</keyword>
<keyword evidence="5" id="KW-0408">Iron</keyword>
<dbReference type="InterPro" id="IPR032432">
    <property type="entry name" value="Radical_SAM_C"/>
</dbReference>
<dbReference type="PROSITE" id="PS51918">
    <property type="entry name" value="RADICAL_SAM"/>
    <property type="match status" value="1"/>
</dbReference>
<proteinExistence type="predicted"/>
<reference evidence="8 9" key="1">
    <citation type="submission" date="2022-03" db="EMBL/GenBank/DDBJ databases">
        <authorList>
            <person name="Koch H."/>
        </authorList>
    </citation>
    <scope>NUCLEOTIDE SEQUENCE [LARGE SCALE GENOMIC DNA]</scope>
    <source>
        <strain evidence="8 9">G1</strain>
    </source>
</reference>
<dbReference type="InterPro" id="IPR007197">
    <property type="entry name" value="rSAM"/>
</dbReference>
<dbReference type="SUPFAM" id="SSF102114">
    <property type="entry name" value="Radical SAM enzymes"/>
    <property type="match status" value="1"/>
</dbReference>
<evidence type="ECO:0000313" key="8">
    <source>
        <dbReference type="EMBL" id="CAH2032464.1"/>
    </source>
</evidence>
<evidence type="ECO:0000313" key="9">
    <source>
        <dbReference type="Proteomes" id="UP001295463"/>
    </source>
</evidence>
<comment type="cofactor">
    <cofactor evidence="1">
        <name>[4Fe-4S] cluster</name>
        <dbReference type="ChEBI" id="CHEBI:49883"/>
    </cofactor>
</comment>
<keyword evidence="4" id="KW-0479">Metal-binding</keyword>
<dbReference type="PANTHER" id="PTHR11135:SF1">
    <property type="entry name" value="PROTEIN YHCC"/>
    <property type="match status" value="1"/>
</dbReference>